<feature type="non-terminal residue" evidence="2">
    <location>
        <position position="160"/>
    </location>
</feature>
<reference evidence="2" key="1">
    <citation type="submission" date="2015-12" db="EMBL/GenBank/DDBJ databases">
        <title>De novo transcriptome assembly of four potential Pierce s Disease insect vectors from Arizona vineyards.</title>
        <authorList>
            <person name="Tassone E.E."/>
        </authorList>
    </citation>
    <scope>NUCLEOTIDE SEQUENCE</scope>
</reference>
<proteinExistence type="predicted"/>
<dbReference type="AlphaFoldDB" id="A0A1B6D3C3"/>
<name>A0A1B6D3C3_9HEMI</name>
<accession>A0A1B6D3C3</accession>
<protein>
    <submittedName>
        <fullName evidence="2">Uncharacterized protein</fullName>
    </submittedName>
</protein>
<feature type="region of interest" description="Disordered" evidence="1">
    <location>
        <begin position="124"/>
        <end position="160"/>
    </location>
</feature>
<evidence type="ECO:0000313" key="2">
    <source>
        <dbReference type="EMBL" id="JAS20209.1"/>
    </source>
</evidence>
<sequence>DSKDDYNGKYSKYAPRQHNYIPPSYSVFKQYIPPTKGITKSHYHPYSRPIYTPKFDDSYRQPNPPHPHLQPYYKRPLPTIQTRLAEKTHYGIPNKSFGFYNTGFSNDDYFGHFPEEKSSSFKDRYASSSDWTPINAPDGAVPAKSYEIPAPDLSNGHPDR</sequence>
<feature type="region of interest" description="Disordered" evidence="1">
    <location>
        <begin position="53"/>
        <end position="74"/>
    </location>
</feature>
<feature type="non-terminal residue" evidence="2">
    <location>
        <position position="1"/>
    </location>
</feature>
<organism evidence="2">
    <name type="scientific">Clastoptera arizonana</name>
    <name type="common">Arizona spittle bug</name>
    <dbReference type="NCBI Taxonomy" id="38151"/>
    <lineage>
        <taxon>Eukaryota</taxon>
        <taxon>Metazoa</taxon>
        <taxon>Ecdysozoa</taxon>
        <taxon>Arthropoda</taxon>
        <taxon>Hexapoda</taxon>
        <taxon>Insecta</taxon>
        <taxon>Pterygota</taxon>
        <taxon>Neoptera</taxon>
        <taxon>Paraneoptera</taxon>
        <taxon>Hemiptera</taxon>
        <taxon>Auchenorrhyncha</taxon>
        <taxon>Cercopoidea</taxon>
        <taxon>Clastopteridae</taxon>
        <taxon>Clastoptera</taxon>
    </lineage>
</organism>
<gene>
    <name evidence="2" type="ORF">g.1321</name>
</gene>
<evidence type="ECO:0000256" key="1">
    <source>
        <dbReference type="SAM" id="MobiDB-lite"/>
    </source>
</evidence>
<dbReference type="EMBL" id="GEDC01017089">
    <property type="protein sequence ID" value="JAS20209.1"/>
    <property type="molecule type" value="Transcribed_RNA"/>
</dbReference>